<accession>A0ABQ4WSF8</accession>
<organism evidence="2 3">
    <name type="scientific">Tanacetum coccineum</name>
    <dbReference type="NCBI Taxonomy" id="301880"/>
    <lineage>
        <taxon>Eukaryota</taxon>
        <taxon>Viridiplantae</taxon>
        <taxon>Streptophyta</taxon>
        <taxon>Embryophyta</taxon>
        <taxon>Tracheophyta</taxon>
        <taxon>Spermatophyta</taxon>
        <taxon>Magnoliopsida</taxon>
        <taxon>eudicotyledons</taxon>
        <taxon>Gunneridae</taxon>
        <taxon>Pentapetalae</taxon>
        <taxon>asterids</taxon>
        <taxon>campanulids</taxon>
        <taxon>Asterales</taxon>
        <taxon>Asteraceae</taxon>
        <taxon>Asteroideae</taxon>
        <taxon>Anthemideae</taxon>
        <taxon>Anthemidinae</taxon>
        <taxon>Tanacetum</taxon>
    </lineage>
</organism>
<gene>
    <name evidence="2" type="ORF">Tco_0629188</name>
</gene>
<evidence type="ECO:0000313" key="3">
    <source>
        <dbReference type="Proteomes" id="UP001151760"/>
    </source>
</evidence>
<feature type="compositionally biased region" description="Basic and acidic residues" evidence="1">
    <location>
        <begin position="308"/>
        <end position="327"/>
    </location>
</feature>
<feature type="compositionally biased region" description="Basic and acidic residues" evidence="1">
    <location>
        <begin position="222"/>
        <end position="231"/>
    </location>
</feature>
<feature type="region of interest" description="Disordered" evidence="1">
    <location>
        <begin position="212"/>
        <end position="237"/>
    </location>
</feature>
<proteinExistence type="predicted"/>
<sequence length="343" mass="38743">MATNFCYSNIVFRQHAVPTFLSWGFLIPLKSQPAYLPHLQPRGSFASVLKGVIQKRPLSDQLEPALVLDDSCLKERDFGLSLVGQVKEVSAIPNLYIILAKEGFDSVKLSYLGGLWVFFEFDSFTSMEKFRNHVGIGSWFSMIKAALALKWGDLVVWEESEEISLSCKHICLKIKVDEIINESFKIIVKGKVFWIRIKELDAWIPKFLSDNNDSSSDTNSTVHEEGCKPGDYENEIPNIDSDVEQVSDTSCMHGNDYAQEPAPKIHRNETPHSNDPFGIYELLQQKKENMPQSNDFGPTHPLGFTPDIHNKNNGEGTDSLKNKEKSNTSKKSFTRHNVEALSQ</sequence>
<feature type="region of interest" description="Disordered" evidence="1">
    <location>
        <begin position="249"/>
        <end position="277"/>
    </location>
</feature>
<evidence type="ECO:0000256" key="1">
    <source>
        <dbReference type="SAM" id="MobiDB-lite"/>
    </source>
</evidence>
<dbReference type="Proteomes" id="UP001151760">
    <property type="component" value="Unassembled WGS sequence"/>
</dbReference>
<reference evidence="2" key="2">
    <citation type="submission" date="2022-01" db="EMBL/GenBank/DDBJ databases">
        <authorList>
            <person name="Yamashiro T."/>
            <person name="Shiraishi A."/>
            <person name="Satake H."/>
            <person name="Nakayama K."/>
        </authorList>
    </citation>
    <scope>NUCLEOTIDE SEQUENCE</scope>
</reference>
<dbReference type="EMBL" id="BQNB010008894">
    <property type="protein sequence ID" value="GJS55826.1"/>
    <property type="molecule type" value="Genomic_DNA"/>
</dbReference>
<feature type="compositionally biased region" description="Low complexity" evidence="1">
    <location>
        <begin position="212"/>
        <end position="221"/>
    </location>
</feature>
<name>A0ABQ4WSF8_9ASTR</name>
<comment type="caution">
    <text evidence="2">The sequence shown here is derived from an EMBL/GenBank/DDBJ whole genome shotgun (WGS) entry which is preliminary data.</text>
</comment>
<evidence type="ECO:0008006" key="4">
    <source>
        <dbReference type="Google" id="ProtNLM"/>
    </source>
</evidence>
<reference evidence="2" key="1">
    <citation type="journal article" date="2022" name="Int. J. Mol. Sci.">
        <title>Draft Genome of Tanacetum Coccineum: Genomic Comparison of Closely Related Tanacetum-Family Plants.</title>
        <authorList>
            <person name="Yamashiro T."/>
            <person name="Shiraishi A."/>
            <person name="Nakayama K."/>
            <person name="Satake H."/>
        </authorList>
    </citation>
    <scope>NUCLEOTIDE SEQUENCE</scope>
</reference>
<protein>
    <recommendedName>
        <fullName evidence="4">DUF4283 domain-containing protein</fullName>
    </recommendedName>
</protein>
<feature type="region of interest" description="Disordered" evidence="1">
    <location>
        <begin position="290"/>
        <end position="343"/>
    </location>
</feature>
<evidence type="ECO:0000313" key="2">
    <source>
        <dbReference type="EMBL" id="GJS55826.1"/>
    </source>
</evidence>
<keyword evidence="3" id="KW-1185">Reference proteome</keyword>